<dbReference type="GeneID" id="19686882"/>
<evidence type="ECO:0000313" key="1">
    <source>
        <dbReference type="EMBL" id="AIA64661.1"/>
    </source>
</evidence>
<gene>
    <name evidence="1" type="ORF">CR8_131</name>
</gene>
<dbReference type="KEGG" id="vg:19686882"/>
<protein>
    <submittedName>
        <fullName evidence="1">Uncharacterized protein</fullName>
    </submittedName>
</protein>
<sequence length="279" mass="32307">MSSFDAAFLHGVADYSKGTSPTPEIPDWKNLQRRLSDVQDTLRKEWQSNDSVASDIKDIASDFDFDSSLEDFVYRANEKIDTLHRAVRDSCYDLKMNWDPDGMTRDQMVTFVENLKDQLEEYLPQSHIMKDVVMGWYGYNVARFVQDYHALGQAWLSYTHDDTYMGDLEDSKLGDLTIKACSNGILRLSTQWVPGYLYFTSDNKIILGGEKHSLAMKVEEFRTFFDDWKRPTEEEIALFDVLNPGANWSVFRYLRDYEGKNYISNVKPITLQVSVSTKL</sequence>
<reference evidence="1 2" key="1">
    <citation type="submission" date="2013-04" db="EMBL/GenBank/DDBJ databases">
        <title>Complete Genome Sequence of Cronobacter sakazakii Bacteriophage CR8.</title>
        <authorList>
            <person name="Kim Y."/>
            <person name="Shin H."/>
            <person name="Ryu S."/>
        </authorList>
    </citation>
    <scope>NUCLEOTIDE SEQUENCE [LARGE SCALE GENOMIC DNA]</scope>
</reference>
<organism evidence="1 2">
    <name type="scientific">Cronobacter phage CR8</name>
    <dbReference type="NCBI Taxonomy" id="1327934"/>
    <lineage>
        <taxon>Viruses</taxon>
        <taxon>Duplodnaviria</taxon>
        <taxon>Heunggongvirae</taxon>
        <taxon>Uroviricota</taxon>
        <taxon>Caudoviricetes</taxon>
        <taxon>Vequintavirinae</taxon>
        <taxon>Certrevirus</taxon>
        <taxon>Certrevirus CR8</taxon>
    </lineage>
</organism>
<accession>A0A060AGD2</accession>
<keyword evidence="2" id="KW-1185">Reference proteome</keyword>
<evidence type="ECO:0000313" key="2">
    <source>
        <dbReference type="Proteomes" id="UP000026984"/>
    </source>
</evidence>
<dbReference type="Proteomes" id="UP000026984">
    <property type="component" value="Segment"/>
</dbReference>
<proteinExistence type="predicted"/>
<name>A0A060AGD2_9CAUD</name>
<dbReference type="EMBL" id="KC954774">
    <property type="protein sequence ID" value="AIA64661.1"/>
    <property type="molecule type" value="Genomic_DNA"/>
</dbReference>
<dbReference type="RefSeq" id="YP_009042368.1">
    <property type="nucleotide sequence ID" value="NC_024354.1"/>
</dbReference>